<evidence type="ECO:0000313" key="14">
    <source>
        <dbReference type="Proteomes" id="UP000001868"/>
    </source>
</evidence>
<dbReference type="AlphaFoldDB" id="B4RDQ1"/>
<dbReference type="HOGENOM" id="CLU_005126_9_3_5"/>
<feature type="region of interest" description="Disordered" evidence="10">
    <location>
        <begin position="404"/>
        <end position="425"/>
    </location>
</feature>
<dbReference type="Gene3D" id="1.20.1530.20">
    <property type="match status" value="1"/>
</dbReference>
<proteinExistence type="predicted"/>
<feature type="transmembrane region" description="Helical" evidence="11">
    <location>
        <begin position="130"/>
        <end position="151"/>
    </location>
</feature>
<name>B4RDQ1_PHEZH</name>
<dbReference type="Proteomes" id="UP000001868">
    <property type="component" value="Chromosome"/>
</dbReference>
<evidence type="ECO:0000256" key="11">
    <source>
        <dbReference type="SAM" id="Phobius"/>
    </source>
</evidence>
<evidence type="ECO:0000256" key="2">
    <source>
        <dbReference type="ARBA" id="ARBA00022448"/>
    </source>
</evidence>
<dbReference type="GO" id="GO:0005886">
    <property type="term" value="C:plasma membrane"/>
    <property type="evidence" value="ECO:0007669"/>
    <property type="project" value="TreeGrafter"/>
</dbReference>
<feature type="transmembrane region" description="Helical" evidence="11">
    <location>
        <begin position="12"/>
        <end position="28"/>
    </location>
</feature>
<feature type="transmembrane region" description="Helical" evidence="11">
    <location>
        <begin position="35"/>
        <end position="53"/>
    </location>
</feature>
<keyword evidence="3" id="KW-0050">Antiport</keyword>
<dbReference type="OrthoDB" id="9781411at2"/>
<evidence type="ECO:0000256" key="9">
    <source>
        <dbReference type="ARBA" id="ARBA00023136"/>
    </source>
</evidence>
<dbReference type="RefSeq" id="WP_012520898.1">
    <property type="nucleotide sequence ID" value="NC_011144.1"/>
</dbReference>
<accession>B4RDQ1</accession>
<evidence type="ECO:0000256" key="3">
    <source>
        <dbReference type="ARBA" id="ARBA00022449"/>
    </source>
</evidence>
<comment type="subcellular location">
    <subcellularLocation>
        <location evidence="1">Endomembrane system</location>
        <topology evidence="1">Multi-pass membrane protein</topology>
    </subcellularLocation>
</comment>
<keyword evidence="6" id="KW-0630">Potassium</keyword>
<dbReference type="InterPro" id="IPR036291">
    <property type="entry name" value="NAD(P)-bd_dom_sf"/>
</dbReference>
<feature type="transmembrane region" description="Helical" evidence="11">
    <location>
        <begin position="163"/>
        <end position="185"/>
    </location>
</feature>
<keyword evidence="9 11" id="KW-0472">Membrane</keyword>
<keyword evidence="4" id="KW-0633">Potassium transport</keyword>
<feature type="transmembrane region" description="Helical" evidence="11">
    <location>
        <begin position="234"/>
        <end position="252"/>
    </location>
</feature>
<dbReference type="GO" id="GO:0015297">
    <property type="term" value="F:antiporter activity"/>
    <property type="evidence" value="ECO:0007669"/>
    <property type="project" value="UniProtKB-KW"/>
</dbReference>
<reference evidence="13 14" key="1">
    <citation type="journal article" date="2008" name="BMC Genomics">
        <title>Complete genome of Phenylobacterium zucineum - a novel facultative intracellular bacterium isolated from human erythroleukemia cell line K562.</title>
        <authorList>
            <person name="Luo Y."/>
            <person name="Xu X."/>
            <person name="Ding Z."/>
            <person name="Liu Z."/>
            <person name="Zhang B."/>
            <person name="Yan Z."/>
            <person name="Sun J."/>
            <person name="Hu S."/>
            <person name="Hu X."/>
        </authorList>
    </citation>
    <scope>NUCLEOTIDE SEQUENCE [LARGE SCALE GENOMIC DNA]</scope>
    <source>
        <strain evidence="13 14">HLK1</strain>
    </source>
</reference>
<feature type="transmembrane region" description="Helical" evidence="11">
    <location>
        <begin position="102"/>
        <end position="124"/>
    </location>
</feature>
<dbReference type="GO" id="GO:0006813">
    <property type="term" value="P:potassium ion transport"/>
    <property type="evidence" value="ECO:0007669"/>
    <property type="project" value="UniProtKB-KW"/>
</dbReference>
<feature type="domain" description="RCK N-terminal" evidence="12">
    <location>
        <begin position="424"/>
        <end position="541"/>
    </location>
</feature>
<feature type="transmembrane region" description="Helical" evidence="11">
    <location>
        <begin position="376"/>
        <end position="395"/>
    </location>
</feature>
<dbReference type="InterPro" id="IPR003148">
    <property type="entry name" value="RCK_N"/>
</dbReference>
<evidence type="ECO:0000256" key="8">
    <source>
        <dbReference type="ARBA" id="ARBA00023065"/>
    </source>
</evidence>
<dbReference type="Pfam" id="PF02254">
    <property type="entry name" value="TrkA_N"/>
    <property type="match status" value="1"/>
</dbReference>
<dbReference type="GO" id="GO:0012505">
    <property type="term" value="C:endomembrane system"/>
    <property type="evidence" value="ECO:0007669"/>
    <property type="project" value="UniProtKB-SubCell"/>
</dbReference>
<dbReference type="InterPro" id="IPR006153">
    <property type="entry name" value="Cation/H_exchanger_TM"/>
</dbReference>
<sequence>MEGHVETGAYKDVVLFLATAGVVVPLFRRWRISPILGFLVAGVLLGPFGLGSLSHQFGWLRAMTIDEPEQLSVLAELGVVFLLFMIGLELSWERLRAMRRYVFGLGALQVGLCLAGVAGAALLLGQRPLAALAIGAALALSSTAIVMPILAEQKRQHSQAGRATFSVLLFQDLAVAPILVTLTLLSRQEDAVFGPALLLSFAPAVLGLAALFLMGRLLLRPMLRSVAKAKSEELFVAASLLVVIGAGLVSALTGLSMALGAFIAGLLLAETEFRHEVEVRVEPFKGLLLGLFFLSVGIGLNVPLLVERPAAILGIALAMVAGNALVVFGLARLFGLRSRPAAEAALLLAGAGEFAFVILGQAMGGGIVDRTTGETVLVAATVSMFCIPLLSLLSVRVGGRKVAPAETPAEPEGAEPGGTEPGGTPRVLVVGYGRVGRLVGDMLNRHQVAWVGAEKDARMVDTGRRAGQRIYFGDAARPEFLERCGLAEAPALVVTMDDPEGVEAIVGLARSLRPDLTIVARARDARHAQRLYELGATDAVPETVEASLQLSEAVLVEIGVPMGLVIASIHERRDEFRAALNRPEALGGRARRFRRERGA</sequence>
<dbReference type="PANTHER" id="PTHR46157:SF4">
    <property type="entry name" value="K(+) EFFLUX ANTIPORTER 3, CHLOROPLASTIC"/>
    <property type="match status" value="1"/>
</dbReference>
<dbReference type="PANTHER" id="PTHR46157">
    <property type="entry name" value="K(+) EFFLUX ANTIPORTER 3, CHLOROPLASTIC"/>
    <property type="match status" value="1"/>
</dbReference>
<evidence type="ECO:0000256" key="10">
    <source>
        <dbReference type="SAM" id="MobiDB-lite"/>
    </source>
</evidence>
<evidence type="ECO:0000259" key="12">
    <source>
        <dbReference type="PROSITE" id="PS51201"/>
    </source>
</evidence>
<feature type="transmembrane region" description="Helical" evidence="11">
    <location>
        <begin position="73"/>
        <end position="90"/>
    </location>
</feature>
<dbReference type="STRING" id="450851.PHZ_c0336"/>
<feature type="transmembrane region" description="Helical" evidence="11">
    <location>
        <begin position="191"/>
        <end position="213"/>
    </location>
</feature>
<dbReference type="InterPro" id="IPR038770">
    <property type="entry name" value="Na+/solute_symporter_sf"/>
</dbReference>
<feature type="transmembrane region" description="Helical" evidence="11">
    <location>
        <begin position="346"/>
        <end position="364"/>
    </location>
</feature>
<dbReference type="GO" id="GO:1902600">
    <property type="term" value="P:proton transmembrane transport"/>
    <property type="evidence" value="ECO:0007669"/>
    <property type="project" value="InterPro"/>
</dbReference>
<dbReference type="EMBL" id="CP000747">
    <property type="protein sequence ID" value="ACG76750.1"/>
    <property type="molecule type" value="Genomic_DNA"/>
</dbReference>
<dbReference type="SUPFAM" id="SSF51735">
    <property type="entry name" value="NAD(P)-binding Rossmann-fold domains"/>
    <property type="match status" value="1"/>
</dbReference>
<gene>
    <name evidence="13" type="ordered locus">PHZ_c0336</name>
</gene>
<keyword evidence="2" id="KW-0813">Transport</keyword>
<evidence type="ECO:0000256" key="7">
    <source>
        <dbReference type="ARBA" id="ARBA00022989"/>
    </source>
</evidence>
<keyword evidence="8" id="KW-0406">Ion transport</keyword>
<protein>
    <submittedName>
        <fullName evidence="13">Kef-type K+ transport system, membrane component</fullName>
    </submittedName>
</protein>
<feature type="transmembrane region" description="Helical" evidence="11">
    <location>
        <begin position="312"/>
        <end position="334"/>
    </location>
</feature>
<dbReference type="eggNOG" id="COG1226">
    <property type="taxonomic scope" value="Bacteria"/>
</dbReference>
<evidence type="ECO:0000313" key="13">
    <source>
        <dbReference type="EMBL" id="ACG76750.1"/>
    </source>
</evidence>
<evidence type="ECO:0000256" key="6">
    <source>
        <dbReference type="ARBA" id="ARBA00022958"/>
    </source>
</evidence>
<organism evidence="13 14">
    <name type="scientific">Phenylobacterium zucineum (strain HLK1)</name>
    <dbReference type="NCBI Taxonomy" id="450851"/>
    <lineage>
        <taxon>Bacteria</taxon>
        <taxon>Pseudomonadati</taxon>
        <taxon>Pseudomonadota</taxon>
        <taxon>Alphaproteobacteria</taxon>
        <taxon>Caulobacterales</taxon>
        <taxon>Caulobacteraceae</taxon>
        <taxon>Phenylobacterium</taxon>
    </lineage>
</organism>
<keyword evidence="7 11" id="KW-1133">Transmembrane helix</keyword>
<evidence type="ECO:0000256" key="1">
    <source>
        <dbReference type="ARBA" id="ARBA00004127"/>
    </source>
</evidence>
<dbReference type="KEGG" id="pzu:PHZ_c0336"/>
<evidence type="ECO:0000256" key="4">
    <source>
        <dbReference type="ARBA" id="ARBA00022538"/>
    </source>
</evidence>
<dbReference type="PROSITE" id="PS51201">
    <property type="entry name" value="RCK_N"/>
    <property type="match status" value="1"/>
</dbReference>
<dbReference type="Gene3D" id="3.40.50.720">
    <property type="entry name" value="NAD(P)-binding Rossmann-like Domain"/>
    <property type="match status" value="1"/>
</dbReference>
<dbReference type="eggNOG" id="COG0475">
    <property type="taxonomic scope" value="Bacteria"/>
</dbReference>
<dbReference type="Pfam" id="PF00999">
    <property type="entry name" value="Na_H_Exchanger"/>
    <property type="match status" value="1"/>
</dbReference>
<feature type="transmembrane region" description="Helical" evidence="11">
    <location>
        <begin position="287"/>
        <end position="306"/>
    </location>
</feature>
<keyword evidence="5 11" id="KW-0812">Transmembrane</keyword>
<dbReference type="FunFam" id="3.40.50.720:FF:000036">
    <property type="entry name" value="Glutathione-regulated potassium-efflux system protein KefB"/>
    <property type="match status" value="1"/>
</dbReference>
<keyword evidence="14" id="KW-1185">Reference proteome</keyword>
<evidence type="ECO:0000256" key="5">
    <source>
        <dbReference type="ARBA" id="ARBA00022692"/>
    </source>
</evidence>